<dbReference type="Proteomes" id="UP001157091">
    <property type="component" value="Unassembled WGS sequence"/>
</dbReference>
<feature type="compositionally biased region" description="Low complexity" evidence="2">
    <location>
        <begin position="387"/>
        <end position="428"/>
    </location>
</feature>
<dbReference type="PANTHER" id="PTHR43244">
    <property type="match status" value="1"/>
</dbReference>
<keyword evidence="1" id="KW-0560">Oxidoreductase</keyword>
<evidence type="ECO:0000259" key="3">
    <source>
        <dbReference type="Pfam" id="PF00296"/>
    </source>
</evidence>
<evidence type="ECO:0000313" key="4">
    <source>
        <dbReference type="EMBL" id="GMA22996.1"/>
    </source>
</evidence>
<feature type="region of interest" description="Disordered" evidence="2">
    <location>
        <begin position="341"/>
        <end position="456"/>
    </location>
</feature>
<dbReference type="InterPro" id="IPR036661">
    <property type="entry name" value="Luciferase-like_sf"/>
</dbReference>
<gene>
    <name evidence="4" type="ORF">GCM10025864_07550</name>
</gene>
<dbReference type="EMBL" id="BSUK01000001">
    <property type="protein sequence ID" value="GMA22996.1"/>
    <property type="molecule type" value="Genomic_DNA"/>
</dbReference>
<dbReference type="Gene3D" id="3.20.20.30">
    <property type="entry name" value="Luciferase-like domain"/>
    <property type="match status" value="1"/>
</dbReference>
<feature type="domain" description="Luciferase-like" evidence="3">
    <location>
        <begin position="17"/>
        <end position="230"/>
    </location>
</feature>
<dbReference type="InterPro" id="IPR050564">
    <property type="entry name" value="F420-G6PD/mer"/>
</dbReference>
<evidence type="ECO:0000256" key="1">
    <source>
        <dbReference type="ARBA" id="ARBA00023002"/>
    </source>
</evidence>
<name>A0ABQ6HY99_9MICO</name>
<organism evidence="4 5">
    <name type="scientific">Luteimicrobium album</name>
    <dbReference type="NCBI Taxonomy" id="1054550"/>
    <lineage>
        <taxon>Bacteria</taxon>
        <taxon>Bacillati</taxon>
        <taxon>Actinomycetota</taxon>
        <taxon>Actinomycetes</taxon>
        <taxon>Micrococcales</taxon>
        <taxon>Luteimicrobium</taxon>
    </lineage>
</organism>
<keyword evidence="5" id="KW-1185">Reference proteome</keyword>
<proteinExistence type="predicted"/>
<feature type="compositionally biased region" description="Low complexity" evidence="2">
    <location>
        <begin position="344"/>
        <end position="366"/>
    </location>
</feature>
<sequence>MSDYGHDLVFGSFLTPQAGSPDDVVGLAVLSEEVGLDLVTFQDHPYNAGFLDTWTLLSFAAARTERVHLSPNVANLPLRPPAVLARAAASLDLLSHGRAELGLGSGAFWDGVAAMGGTRLTPGEGVDALEEAIDVIRGIWDADDRTVLRAGGEHHHVAGARRGPRPDHAIGLWLGAYKPRMLRLTGSRADGWLPSMGYLQPGDLARGNAVIDEAAQAAGRDPREVRRLLNVNGRFRPDGAGSGTTHGGGAIDGPVAHWVDELVQLALEDGVGTFILGSDDPHDLTIFAQEVAPAVREQVAAERASSGTATGPVRSPRALALRSAGIDYDAIPARLRDAAVEPGTATTRTSAPATSAAATPASCCGRTTRRTSSRASASRASSRRAARGTAPAASRSRSAAAATASPGCRRTTAGSSSTSRPSTRSPSSTRRRAASGSVPVRPGATWPRRSPSTAGA</sequence>
<evidence type="ECO:0000256" key="2">
    <source>
        <dbReference type="SAM" id="MobiDB-lite"/>
    </source>
</evidence>
<dbReference type="Pfam" id="PF00296">
    <property type="entry name" value="Bac_luciferase"/>
    <property type="match status" value="1"/>
</dbReference>
<dbReference type="SUPFAM" id="SSF51679">
    <property type="entry name" value="Bacterial luciferase-like"/>
    <property type="match status" value="1"/>
</dbReference>
<comment type="caution">
    <text evidence="4">The sequence shown here is derived from an EMBL/GenBank/DDBJ whole genome shotgun (WGS) entry which is preliminary data.</text>
</comment>
<reference evidence="5" key="1">
    <citation type="journal article" date="2019" name="Int. J. Syst. Evol. Microbiol.">
        <title>The Global Catalogue of Microorganisms (GCM) 10K type strain sequencing project: providing services to taxonomists for standard genome sequencing and annotation.</title>
        <authorList>
            <consortium name="The Broad Institute Genomics Platform"/>
            <consortium name="The Broad Institute Genome Sequencing Center for Infectious Disease"/>
            <person name="Wu L."/>
            <person name="Ma J."/>
        </authorList>
    </citation>
    <scope>NUCLEOTIDE SEQUENCE [LARGE SCALE GENOMIC DNA]</scope>
    <source>
        <strain evidence="5">NBRC 106348</strain>
    </source>
</reference>
<dbReference type="PANTHER" id="PTHR43244:SF1">
    <property type="entry name" value="5,10-METHYLENETETRAHYDROMETHANOPTERIN REDUCTASE"/>
    <property type="match status" value="1"/>
</dbReference>
<protein>
    <recommendedName>
        <fullName evidence="3">Luciferase-like domain-containing protein</fullName>
    </recommendedName>
</protein>
<dbReference type="InterPro" id="IPR011251">
    <property type="entry name" value="Luciferase-like_dom"/>
</dbReference>
<accession>A0ABQ6HY99</accession>
<evidence type="ECO:0000313" key="5">
    <source>
        <dbReference type="Proteomes" id="UP001157091"/>
    </source>
</evidence>